<dbReference type="InterPro" id="IPR052927">
    <property type="entry name" value="DCC_oxidoreductase"/>
</dbReference>
<evidence type="ECO:0000313" key="2">
    <source>
        <dbReference type="EMBL" id="MBW8727074.1"/>
    </source>
</evidence>
<dbReference type="AlphaFoldDB" id="A0A952KLW9"/>
<evidence type="ECO:0000313" key="3">
    <source>
        <dbReference type="Proteomes" id="UP000700706"/>
    </source>
</evidence>
<dbReference type="Pfam" id="PF04134">
    <property type="entry name" value="DCC1-like"/>
    <property type="match status" value="1"/>
</dbReference>
<reference evidence="2" key="1">
    <citation type="submission" date="2020-06" db="EMBL/GenBank/DDBJ databases">
        <title>Stable isotope informed genome-resolved metagenomics uncovers potential trophic interactions in rhizosphere soil.</title>
        <authorList>
            <person name="Starr E.P."/>
            <person name="Shi S."/>
            <person name="Blazewicz S.J."/>
            <person name="Koch B.J."/>
            <person name="Probst A.J."/>
            <person name="Hungate B.A."/>
            <person name="Pett-Ridge J."/>
            <person name="Firestone M.K."/>
            <person name="Banfield J.F."/>
        </authorList>
    </citation>
    <scope>NUCLEOTIDE SEQUENCE</scope>
    <source>
        <strain evidence="2">YM_69_17</strain>
    </source>
</reference>
<dbReference type="PANTHER" id="PTHR33639:SF2">
    <property type="entry name" value="DUF393 DOMAIN-CONTAINING PROTEIN"/>
    <property type="match status" value="1"/>
</dbReference>
<evidence type="ECO:0000256" key="1">
    <source>
        <dbReference type="SAM" id="Phobius"/>
    </source>
</evidence>
<dbReference type="EMBL" id="JAEKLZ010000251">
    <property type="protein sequence ID" value="MBW8727074.1"/>
    <property type="molecule type" value="Genomic_DNA"/>
</dbReference>
<keyword evidence="1" id="KW-1133">Transmembrane helix</keyword>
<sequence length="151" mass="17398">MIKREPYSWRQDPAVPAFPDDRPVIVFDGHCVLCSRWARFIVRHDTAKQFRLLPAQSPTGRALYVHYGLDPEDYETNILLADGVAWLKSESVIRTALRLGFPWSLVAALLVLPFGWRERLYGLLARNRLRLFGRSDSCMLPVPGQEDRFLT</sequence>
<keyword evidence="1" id="KW-0812">Transmembrane</keyword>
<feature type="transmembrane region" description="Helical" evidence="1">
    <location>
        <begin position="96"/>
        <end position="116"/>
    </location>
</feature>
<keyword evidence="1" id="KW-0472">Membrane</keyword>
<dbReference type="PANTHER" id="PTHR33639">
    <property type="entry name" value="THIOL-DISULFIDE OXIDOREDUCTASE DCC"/>
    <property type="match status" value="1"/>
</dbReference>
<proteinExistence type="predicted"/>
<gene>
    <name evidence="2" type="ORF">JF625_18255</name>
</gene>
<accession>A0A952KLW9</accession>
<comment type="caution">
    <text evidence="2">The sequence shown here is derived from an EMBL/GenBank/DDBJ whole genome shotgun (WGS) entry which is preliminary data.</text>
</comment>
<name>A0A952KLW9_9PROT</name>
<dbReference type="Proteomes" id="UP000700706">
    <property type="component" value="Unassembled WGS sequence"/>
</dbReference>
<dbReference type="GO" id="GO:0015035">
    <property type="term" value="F:protein-disulfide reductase activity"/>
    <property type="evidence" value="ECO:0007669"/>
    <property type="project" value="InterPro"/>
</dbReference>
<organism evidence="2 3">
    <name type="scientific">Inquilinus limosus</name>
    <dbReference type="NCBI Taxonomy" id="171674"/>
    <lineage>
        <taxon>Bacteria</taxon>
        <taxon>Pseudomonadati</taxon>
        <taxon>Pseudomonadota</taxon>
        <taxon>Alphaproteobacteria</taxon>
        <taxon>Rhodospirillales</taxon>
        <taxon>Rhodospirillaceae</taxon>
        <taxon>Inquilinus</taxon>
    </lineage>
</organism>
<protein>
    <submittedName>
        <fullName evidence="2">DUF393 domain-containing protein</fullName>
    </submittedName>
</protein>
<dbReference type="InterPro" id="IPR007263">
    <property type="entry name" value="DCC1-like"/>
</dbReference>